<keyword evidence="14" id="KW-1185">Reference proteome</keyword>
<keyword evidence="7" id="KW-0131">Cell cycle</keyword>
<keyword evidence="1 13" id="KW-0436">Ligase</keyword>
<dbReference type="Pfam" id="PF02875">
    <property type="entry name" value="Mur_ligase_C"/>
    <property type="match status" value="1"/>
</dbReference>
<keyword evidence="8" id="KW-0961">Cell wall biogenesis/degradation</keyword>
<dbReference type="Pfam" id="PF01225">
    <property type="entry name" value="Mur_ligase"/>
    <property type="match status" value="1"/>
</dbReference>
<dbReference type="EMBL" id="CP022355">
    <property type="protein sequence ID" value="ASK78277.1"/>
    <property type="molecule type" value="Genomic_DNA"/>
</dbReference>
<evidence type="ECO:0000256" key="2">
    <source>
        <dbReference type="ARBA" id="ARBA00022618"/>
    </source>
</evidence>
<evidence type="ECO:0000259" key="10">
    <source>
        <dbReference type="Pfam" id="PF01225"/>
    </source>
</evidence>
<dbReference type="InterPro" id="IPR000713">
    <property type="entry name" value="Mur_ligase_N"/>
</dbReference>
<dbReference type="InterPro" id="IPR005757">
    <property type="entry name" value="Mpl"/>
</dbReference>
<keyword evidence="4" id="KW-0067">ATP-binding</keyword>
<accession>A0A220VD59</accession>
<name>A0A220VD59_9GAMM</name>
<dbReference type="AlphaFoldDB" id="A0A220VD59"/>
<sequence length="460" mass="52164">MKIHILGVCGTFMAGIATIAKQLGHEVSGSDQNIYPPMSTYLESLNIKLIQSYDASFLEETSPDLVIIGNALSRGNQSVEYVLDKGIEYVSGPEWLYQNVLKEKWVLAVSGTHGKTSTSSMLTWILEDNGYEPGFLVGGILSNFGCSARLGKSDFFVIEADEYDTSFFDKRSKFIHYGPKTLIINNLEFDHADIFANLLEIQNQFNQMFRKMPSFAKCFIPDSSKNINQLIDMGFWSQLQKNFGSEGLCISEHNKDYSQFSIIDDGDNKHSTIVDWNLIGEHNAKNAVMAIAAAKHIGIAIDLSANSLKTFLSPKRRLELLYNHDNIYLYDDFAHHPTAIKETIQALKNKFDDSYQIIAIFEPRSATMKMGVHNETLLDSFKGANEVYMFDSVNLPQLRKESEEKSRQFDFKRFKEIKDLEEFCLTRIKEKSIIIMMSNGGFNNLANNLKKKLNEKFSNA</sequence>
<dbReference type="Gene3D" id="3.90.190.20">
    <property type="entry name" value="Mur ligase, C-terminal domain"/>
    <property type="match status" value="1"/>
</dbReference>
<dbReference type="GO" id="GO:0106418">
    <property type="term" value="F:UDP-N-acetylmuramate-L-alanyl-gamma-D-glutamyl-meso-2,6-diaminoheptanedioate ligase activity"/>
    <property type="evidence" value="ECO:0007669"/>
    <property type="project" value="UniProtKB-EC"/>
</dbReference>
<feature type="domain" description="Mur ligase central" evidence="12">
    <location>
        <begin position="109"/>
        <end position="294"/>
    </location>
</feature>
<evidence type="ECO:0000256" key="7">
    <source>
        <dbReference type="ARBA" id="ARBA00023306"/>
    </source>
</evidence>
<evidence type="ECO:0000256" key="1">
    <source>
        <dbReference type="ARBA" id="ARBA00022598"/>
    </source>
</evidence>
<dbReference type="Proteomes" id="UP000242175">
    <property type="component" value="Chromosome large"/>
</dbReference>
<keyword evidence="3" id="KW-0547">Nucleotide-binding</keyword>
<dbReference type="KEGG" id="pmai:CF386_04230"/>
<evidence type="ECO:0000313" key="13">
    <source>
        <dbReference type="EMBL" id="ASK78277.1"/>
    </source>
</evidence>
<dbReference type="SUPFAM" id="SSF51984">
    <property type="entry name" value="MurCD N-terminal domain"/>
    <property type="match status" value="1"/>
</dbReference>
<keyword evidence="6" id="KW-0573">Peptidoglycan synthesis</keyword>
<dbReference type="SUPFAM" id="SSF53244">
    <property type="entry name" value="MurD-like peptide ligases, peptide-binding domain"/>
    <property type="match status" value="1"/>
</dbReference>
<dbReference type="GO" id="GO:0008360">
    <property type="term" value="P:regulation of cell shape"/>
    <property type="evidence" value="ECO:0007669"/>
    <property type="project" value="UniProtKB-KW"/>
</dbReference>
<reference evidence="13 14" key="1">
    <citation type="journal article" date="2016" name="Int. J. Syst. Evol. Microbiol.">
        <title>Paraphotobacterium marinum gen. nov., sp. nov., a member of the family Vibrionaceae, isolated from surface seawater.</title>
        <authorList>
            <person name="Huang Z."/>
            <person name="Dong C."/>
            <person name="Shao Z."/>
        </authorList>
    </citation>
    <scope>NUCLEOTIDE SEQUENCE [LARGE SCALE GENOMIC DNA]</scope>
    <source>
        <strain evidence="13 14">NSCS20N07D</strain>
    </source>
</reference>
<dbReference type="PANTHER" id="PTHR43445:SF5">
    <property type="entry name" value="UDP-N-ACETYLMURAMATE--L-ALANYL-GAMMA-D-GLUTAMYL-MESO-2,6-DIAMINOHEPTANDIOATE LIGASE"/>
    <property type="match status" value="1"/>
</dbReference>
<keyword evidence="2" id="KW-0132">Cell division</keyword>
<dbReference type="EC" id="6.3.2.45" evidence="9"/>
<feature type="domain" description="Mur ligase N-terminal catalytic" evidence="10">
    <location>
        <begin position="2"/>
        <end position="98"/>
    </location>
</feature>
<dbReference type="Pfam" id="PF08245">
    <property type="entry name" value="Mur_ligase_M"/>
    <property type="match status" value="1"/>
</dbReference>
<dbReference type="RefSeq" id="WP_089073185.1">
    <property type="nucleotide sequence ID" value="NZ_CBCSAM010000011.1"/>
</dbReference>
<evidence type="ECO:0000256" key="9">
    <source>
        <dbReference type="NCBIfam" id="TIGR01081"/>
    </source>
</evidence>
<evidence type="ECO:0000256" key="5">
    <source>
        <dbReference type="ARBA" id="ARBA00022960"/>
    </source>
</evidence>
<dbReference type="GO" id="GO:0071555">
    <property type="term" value="P:cell wall organization"/>
    <property type="evidence" value="ECO:0007669"/>
    <property type="project" value="UniProtKB-KW"/>
</dbReference>
<evidence type="ECO:0000259" key="11">
    <source>
        <dbReference type="Pfam" id="PF02875"/>
    </source>
</evidence>
<dbReference type="InterPro" id="IPR050061">
    <property type="entry name" value="MurCDEF_pg_biosynth"/>
</dbReference>
<organism evidence="13 14">
    <name type="scientific">Paraphotobacterium marinum</name>
    <dbReference type="NCBI Taxonomy" id="1755811"/>
    <lineage>
        <taxon>Bacteria</taxon>
        <taxon>Pseudomonadati</taxon>
        <taxon>Pseudomonadota</taxon>
        <taxon>Gammaproteobacteria</taxon>
        <taxon>Vibrionales</taxon>
        <taxon>Vibrionaceae</taxon>
        <taxon>Paraphotobacterium</taxon>
    </lineage>
</organism>
<dbReference type="GO" id="GO:0005524">
    <property type="term" value="F:ATP binding"/>
    <property type="evidence" value="ECO:0007669"/>
    <property type="project" value="UniProtKB-KW"/>
</dbReference>
<dbReference type="InterPro" id="IPR036565">
    <property type="entry name" value="Mur-like_cat_sf"/>
</dbReference>
<protein>
    <recommendedName>
        <fullName evidence="9">UDP-N-acetylmuramate:L-alanyl-gamma-D-glutamyl-meso-diaminopimelate ligase</fullName>
        <ecNumber evidence="9">6.3.2.45</ecNumber>
    </recommendedName>
</protein>
<gene>
    <name evidence="13" type="primary">mpl</name>
    <name evidence="13" type="ORF">CF386_04230</name>
</gene>
<dbReference type="Gene3D" id="3.40.50.720">
    <property type="entry name" value="NAD(P)-binding Rossmann-like Domain"/>
    <property type="match status" value="1"/>
</dbReference>
<evidence type="ECO:0000256" key="4">
    <source>
        <dbReference type="ARBA" id="ARBA00022840"/>
    </source>
</evidence>
<dbReference type="PANTHER" id="PTHR43445">
    <property type="entry name" value="UDP-N-ACETYLMURAMATE--L-ALANINE LIGASE-RELATED"/>
    <property type="match status" value="1"/>
</dbReference>
<dbReference type="Gene3D" id="3.40.1190.10">
    <property type="entry name" value="Mur-like, catalytic domain"/>
    <property type="match status" value="1"/>
</dbReference>
<dbReference type="GO" id="GO:0051301">
    <property type="term" value="P:cell division"/>
    <property type="evidence" value="ECO:0007669"/>
    <property type="project" value="UniProtKB-KW"/>
</dbReference>
<evidence type="ECO:0000313" key="14">
    <source>
        <dbReference type="Proteomes" id="UP000242175"/>
    </source>
</evidence>
<evidence type="ECO:0000256" key="3">
    <source>
        <dbReference type="ARBA" id="ARBA00022741"/>
    </source>
</evidence>
<feature type="domain" description="Mur ligase C-terminal" evidence="11">
    <location>
        <begin position="316"/>
        <end position="439"/>
    </location>
</feature>
<dbReference type="GO" id="GO:0009252">
    <property type="term" value="P:peptidoglycan biosynthetic process"/>
    <property type="evidence" value="ECO:0007669"/>
    <property type="project" value="UniProtKB-UniRule"/>
</dbReference>
<evidence type="ECO:0000256" key="6">
    <source>
        <dbReference type="ARBA" id="ARBA00022984"/>
    </source>
</evidence>
<dbReference type="InterPro" id="IPR004101">
    <property type="entry name" value="Mur_ligase_C"/>
</dbReference>
<evidence type="ECO:0000259" key="12">
    <source>
        <dbReference type="Pfam" id="PF08245"/>
    </source>
</evidence>
<dbReference type="InterPro" id="IPR013221">
    <property type="entry name" value="Mur_ligase_cen"/>
</dbReference>
<dbReference type="InterPro" id="IPR036615">
    <property type="entry name" value="Mur_ligase_C_dom_sf"/>
</dbReference>
<keyword evidence="5" id="KW-0133">Cell shape</keyword>
<evidence type="ECO:0000256" key="8">
    <source>
        <dbReference type="ARBA" id="ARBA00023316"/>
    </source>
</evidence>
<dbReference type="NCBIfam" id="TIGR01081">
    <property type="entry name" value="mpl"/>
    <property type="match status" value="1"/>
</dbReference>
<dbReference type="SUPFAM" id="SSF53623">
    <property type="entry name" value="MurD-like peptide ligases, catalytic domain"/>
    <property type="match status" value="1"/>
</dbReference>
<dbReference type="OrthoDB" id="9804126at2"/>
<proteinExistence type="predicted"/>